<proteinExistence type="predicted"/>
<name>A0ABR2N343_9ASPA</name>
<accession>A0ABR2N343</accession>
<organism evidence="1 2">
    <name type="scientific">Platanthera guangdongensis</name>
    <dbReference type="NCBI Taxonomy" id="2320717"/>
    <lineage>
        <taxon>Eukaryota</taxon>
        <taxon>Viridiplantae</taxon>
        <taxon>Streptophyta</taxon>
        <taxon>Embryophyta</taxon>
        <taxon>Tracheophyta</taxon>
        <taxon>Spermatophyta</taxon>
        <taxon>Magnoliopsida</taxon>
        <taxon>Liliopsida</taxon>
        <taxon>Asparagales</taxon>
        <taxon>Orchidaceae</taxon>
        <taxon>Orchidoideae</taxon>
        <taxon>Orchideae</taxon>
        <taxon>Orchidinae</taxon>
        <taxon>Platanthera</taxon>
    </lineage>
</organism>
<comment type="caution">
    <text evidence="1">The sequence shown here is derived from an EMBL/GenBank/DDBJ whole genome shotgun (WGS) entry which is preliminary data.</text>
</comment>
<dbReference type="Proteomes" id="UP001412067">
    <property type="component" value="Unassembled WGS sequence"/>
</dbReference>
<reference evidence="1 2" key="1">
    <citation type="journal article" date="2022" name="Nat. Plants">
        <title>Genomes of leafy and leafless Platanthera orchids illuminate the evolution of mycoheterotrophy.</title>
        <authorList>
            <person name="Li M.H."/>
            <person name="Liu K.W."/>
            <person name="Li Z."/>
            <person name="Lu H.C."/>
            <person name="Ye Q.L."/>
            <person name="Zhang D."/>
            <person name="Wang J.Y."/>
            <person name="Li Y.F."/>
            <person name="Zhong Z.M."/>
            <person name="Liu X."/>
            <person name="Yu X."/>
            <person name="Liu D.K."/>
            <person name="Tu X.D."/>
            <person name="Liu B."/>
            <person name="Hao Y."/>
            <person name="Liao X.Y."/>
            <person name="Jiang Y.T."/>
            <person name="Sun W.H."/>
            <person name="Chen J."/>
            <person name="Chen Y.Q."/>
            <person name="Ai Y."/>
            <person name="Zhai J.W."/>
            <person name="Wu S.S."/>
            <person name="Zhou Z."/>
            <person name="Hsiao Y.Y."/>
            <person name="Wu W.L."/>
            <person name="Chen Y.Y."/>
            <person name="Lin Y.F."/>
            <person name="Hsu J.L."/>
            <person name="Li C.Y."/>
            <person name="Wang Z.W."/>
            <person name="Zhao X."/>
            <person name="Zhong W.Y."/>
            <person name="Ma X.K."/>
            <person name="Ma L."/>
            <person name="Huang J."/>
            <person name="Chen G.Z."/>
            <person name="Huang M.Z."/>
            <person name="Huang L."/>
            <person name="Peng D.H."/>
            <person name="Luo Y.B."/>
            <person name="Zou S.Q."/>
            <person name="Chen S.P."/>
            <person name="Lan S."/>
            <person name="Tsai W.C."/>
            <person name="Van de Peer Y."/>
            <person name="Liu Z.J."/>
        </authorList>
    </citation>
    <scope>NUCLEOTIDE SEQUENCE [LARGE SCALE GENOMIC DNA]</scope>
    <source>
        <strain evidence="1">Lor288</strain>
    </source>
</reference>
<evidence type="ECO:0000313" key="1">
    <source>
        <dbReference type="EMBL" id="KAK8970627.1"/>
    </source>
</evidence>
<keyword evidence="2" id="KW-1185">Reference proteome</keyword>
<protein>
    <submittedName>
        <fullName evidence="1">Uncharacterized protein</fullName>
    </submittedName>
</protein>
<dbReference type="EMBL" id="JBBWWR010000001">
    <property type="protein sequence ID" value="KAK8970627.1"/>
    <property type="molecule type" value="Genomic_DNA"/>
</dbReference>
<sequence length="72" mass="7991">MADAVAQKSTSLAEVLSPLSLSFTHFLSPSLDSLPGRNLFCGSDVRMPYMISLCRWFKIVITQKYSLVGSYD</sequence>
<gene>
    <name evidence="1" type="ORF">KSP40_PGU014646</name>
</gene>
<evidence type="ECO:0000313" key="2">
    <source>
        <dbReference type="Proteomes" id="UP001412067"/>
    </source>
</evidence>